<feature type="region of interest" description="Disordered" evidence="1">
    <location>
        <begin position="38"/>
        <end position="66"/>
    </location>
</feature>
<organism evidence="2 3">
    <name type="scientific">Stigmatella aurantiaca (strain DW4/3-1)</name>
    <dbReference type="NCBI Taxonomy" id="378806"/>
    <lineage>
        <taxon>Bacteria</taxon>
        <taxon>Pseudomonadati</taxon>
        <taxon>Myxococcota</taxon>
        <taxon>Myxococcia</taxon>
        <taxon>Myxococcales</taxon>
        <taxon>Cystobacterineae</taxon>
        <taxon>Archangiaceae</taxon>
        <taxon>Stigmatella</taxon>
    </lineage>
</organism>
<evidence type="ECO:0000256" key="1">
    <source>
        <dbReference type="SAM" id="MobiDB-lite"/>
    </source>
</evidence>
<evidence type="ECO:0000313" key="3">
    <source>
        <dbReference type="Proteomes" id="UP000032702"/>
    </source>
</evidence>
<accession>Q08S61</accession>
<dbReference type="Proteomes" id="UP000032702">
    <property type="component" value="Unassembled WGS sequence"/>
</dbReference>
<feature type="non-terminal residue" evidence="2">
    <location>
        <position position="1"/>
    </location>
</feature>
<protein>
    <submittedName>
        <fullName evidence="2">Uncharacterized protein</fullName>
    </submittedName>
</protein>
<gene>
    <name evidence="2" type="ORF">STIAU_8217</name>
</gene>
<proteinExistence type="predicted"/>
<dbReference type="AlphaFoldDB" id="Q08S61"/>
<feature type="compositionally biased region" description="Basic and acidic residues" evidence="1">
    <location>
        <begin position="44"/>
        <end position="57"/>
    </location>
</feature>
<sequence length="66" mass="7191">QVIPGVDEHLIARLLLNEVVINAGRLDVLALRGKLVGTPLKGRTGTEGKQRHQEKSNHGLRHGRPA</sequence>
<reference evidence="2 3" key="1">
    <citation type="submission" date="2006-04" db="EMBL/GenBank/DDBJ databases">
        <authorList>
            <person name="Nierman W.C."/>
        </authorList>
    </citation>
    <scope>NUCLEOTIDE SEQUENCE [LARGE SCALE GENOMIC DNA]</scope>
    <source>
        <strain evidence="2 3">DW4/3-1</strain>
    </source>
</reference>
<name>Q08S61_STIAD</name>
<dbReference type="EMBL" id="AAMD01000170">
    <property type="protein sequence ID" value="EAU63314.1"/>
    <property type="molecule type" value="Genomic_DNA"/>
</dbReference>
<comment type="caution">
    <text evidence="2">The sequence shown here is derived from an EMBL/GenBank/DDBJ whole genome shotgun (WGS) entry which is preliminary data.</text>
</comment>
<evidence type="ECO:0000313" key="2">
    <source>
        <dbReference type="EMBL" id="EAU63314.1"/>
    </source>
</evidence>